<evidence type="ECO:0000256" key="7">
    <source>
        <dbReference type="ARBA" id="ARBA00023136"/>
    </source>
</evidence>
<dbReference type="OrthoDB" id="9784332at2"/>
<evidence type="ECO:0000313" key="10">
    <source>
        <dbReference type="EMBL" id="MCY3053969.1"/>
    </source>
</evidence>
<dbReference type="PANTHER" id="PTHR43553">
    <property type="entry name" value="HEAVY METAL TRANSPORTER"/>
    <property type="match status" value="1"/>
</dbReference>
<dbReference type="NCBIfam" id="TIGR04521">
    <property type="entry name" value="ECF_ATPase_2"/>
    <property type="match status" value="1"/>
</dbReference>
<protein>
    <recommendedName>
        <fullName evidence="8">Energy-coupling factor transporter ATP-binding protein EcfA2</fullName>
        <ecNumber evidence="8">7.-.-.-</ecNumber>
    </recommendedName>
</protein>
<keyword evidence="3 8" id="KW-1003">Cell membrane</keyword>
<dbReference type="InterPro" id="IPR050095">
    <property type="entry name" value="ECF_ABC_transporter_ATP-bd"/>
</dbReference>
<dbReference type="Proteomes" id="UP000594771">
    <property type="component" value="Chromosome"/>
</dbReference>
<dbReference type="Proteomes" id="UP001069145">
    <property type="component" value="Unassembled WGS sequence"/>
</dbReference>
<dbReference type="InterPro" id="IPR017871">
    <property type="entry name" value="ABC_transporter-like_CS"/>
</dbReference>
<keyword evidence="2 8" id="KW-0813">Transport</keyword>
<evidence type="ECO:0000313" key="12">
    <source>
        <dbReference type="Proteomes" id="UP000594771"/>
    </source>
</evidence>
<dbReference type="Gene3D" id="3.40.50.300">
    <property type="entry name" value="P-loop containing nucleotide triphosphate hydrolases"/>
    <property type="match status" value="1"/>
</dbReference>
<reference evidence="10" key="2">
    <citation type="submission" date="2022-09" db="EMBL/GenBank/DDBJ databases">
        <title>Aerococcus urinae taxonomy study.</title>
        <authorList>
            <person name="Christensen J."/>
            <person name="Senneby E."/>
        </authorList>
    </citation>
    <scope>NUCLEOTIDE SEQUENCE</scope>
    <source>
        <strain evidence="10">NLD-066-U95</strain>
    </source>
</reference>
<dbReference type="GO" id="GO:0043190">
    <property type="term" value="C:ATP-binding cassette (ABC) transporter complex"/>
    <property type="evidence" value="ECO:0007669"/>
    <property type="project" value="TreeGrafter"/>
</dbReference>
<dbReference type="NCBIfam" id="NF010155">
    <property type="entry name" value="PRK13634.1"/>
    <property type="match status" value="1"/>
</dbReference>
<evidence type="ECO:0000256" key="4">
    <source>
        <dbReference type="ARBA" id="ARBA00022741"/>
    </source>
</evidence>
<keyword evidence="7 8" id="KW-0472">Membrane</keyword>
<dbReference type="InterPro" id="IPR027417">
    <property type="entry name" value="P-loop_NTPase"/>
</dbReference>
<evidence type="ECO:0000256" key="5">
    <source>
        <dbReference type="ARBA" id="ARBA00022840"/>
    </source>
</evidence>
<dbReference type="RefSeq" id="WP_060778663.1">
    <property type="nucleotide sequence ID" value="NZ_CAJHLF010000009.1"/>
</dbReference>
<dbReference type="KEGG" id="aun:AWM73_06830"/>
<comment type="subcellular location">
    <subcellularLocation>
        <location evidence="1 8">Cell membrane</location>
        <topology evidence="1 8">Peripheral membrane protein</topology>
    </subcellularLocation>
</comment>
<evidence type="ECO:0000256" key="2">
    <source>
        <dbReference type="ARBA" id="ARBA00022448"/>
    </source>
</evidence>
<gene>
    <name evidence="11" type="ORF">I6G68_03195</name>
    <name evidence="10" type="ORF">ODY43_08260</name>
</gene>
<evidence type="ECO:0000313" key="13">
    <source>
        <dbReference type="Proteomes" id="UP001069145"/>
    </source>
</evidence>
<dbReference type="PANTHER" id="PTHR43553:SF27">
    <property type="entry name" value="ENERGY-COUPLING FACTOR TRANSPORTER ATP-BINDING PROTEIN ECFA2"/>
    <property type="match status" value="1"/>
</dbReference>
<sequence length="292" mass="32147">MQIEFQGVSYAYGAGTPFETLSLHDVNLTIPDQSFTAFIGHTGSGKSTAIKHLNGLLKPTQGAVQIGPDTVTKNSKGEVLRRIRSQVGIVFQFPESQLFEETVLKDVMFGPLNYGASEEEARQKAIEALDLVGLASELYDQSPFDLSGGQMRRVAIAGILAMEPKVLVLDEPTAGLDPKGHRDMMAMFYRLYKERQLTVVLVTHQMNDAAQYANHIVVMNKGTVVRQGSTAEIFSDADWLRDHSLSLPDSLEFKAVLADQAGIQLQDNPLTVDQLADSILNYFELGEVQDEE</sequence>
<dbReference type="GO" id="GO:0016887">
    <property type="term" value="F:ATP hydrolysis activity"/>
    <property type="evidence" value="ECO:0007669"/>
    <property type="project" value="InterPro"/>
</dbReference>
<evidence type="ECO:0000256" key="3">
    <source>
        <dbReference type="ARBA" id="ARBA00022475"/>
    </source>
</evidence>
<dbReference type="FunFam" id="3.40.50.300:FF:000224">
    <property type="entry name" value="Energy-coupling factor transporter ATP-binding protein EcfA"/>
    <property type="match status" value="1"/>
</dbReference>
<proteinExistence type="inferred from homology"/>
<comment type="subunit">
    <text evidence="8">Forms a stable energy-coupling factor (ECF) transporter complex composed of 2 membrane-embedded substrate-binding proteins (S component), 2 ATP-binding proteins (A component) and 2 transmembrane proteins (T component).</text>
</comment>
<dbReference type="InterPro" id="IPR030946">
    <property type="entry name" value="EcfA2"/>
</dbReference>
<evidence type="ECO:0000256" key="8">
    <source>
        <dbReference type="RuleBase" id="RU365104"/>
    </source>
</evidence>
<dbReference type="PROSITE" id="PS00211">
    <property type="entry name" value="ABC_TRANSPORTER_1"/>
    <property type="match status" value="1"/>
</dbReference>
<reference evidence="11 12" key="1">
    <citation type="submission" date="2020-12" db="EMBL/GenBank/DDBJ databases">
        <title>FDA dAtabase for Regulatory Grade micrObial Sequences (FDA-ARGOS): Supporting development and validation of Infectious Disease Dx tests.</title>
        <authorList>
            <person name="Sproer C."/>
            <person name="Gronow S."/>
            <person name="Severitt S."/>
            <person name="Schroder I."/>
            <person name="Tallon L."/>
            <person name="Sadzewicz L."/>
            <person name="Zhao X."/>
            <person name="Boylan J."/>
            <person name="Ott S."/>
            <person name="Bowen H."/>
            <person name="Vavikolanu K."/>
            <person name="Mehta A."/>
            <person name="Aluvathingal J."/>
            <person name="Nadendla S."/>
            <person name="Lowell S."/>
            <person name="Myers T."/>
            <person name="Yan Y."/>
            <person name="Sichtig H."/>
        </authorList>
    </citation>
    <scope>NUCLEOTIDE SEQUENCE [LARGE SCALE GENOMIC DNA]</scope>
    <source>
        <strain evidence="11 12">FDAARGOS_911</strain>
    </source>
</reference>
<dbReference type="EMBL" id="CP065662">
    <property type="protein sequence ID" value="QPS02089.1"/>
    <property type="molecule type" value="Genomic_DNA"/>
</dbReference>
<dbReference type="EMBL" id="JAOTML010000010">
    <property type="protein sequence ID" value="MCY3053969.1"/>
    <property type="molecule type" value="Genomic_DNA"/>
</dbReference>
<dbReference type="CDD" id="cd03225">
    <property type="entry name" value="ABC_cobalt_CbiO_domain1"/>
    <property type="match status" value="1"/>
</dbReference>
<organism evidence="11 12">
    <name type="scientific">Aerococcus urinae</name>
    <dbReference type="NCBI Taxonomy" id="1376"/>
    <lineage>
        <taxon>Bacteria</taxon>
        <taxon>Bacillati</taxon>
        <taxon>Bacillota</taxon>
        <taxon>Bacilli</taxon>
        <taxon>Lactobacillales</taxon>
        <taxon>Aerococcaceae</taxon>
        <taxon>Aerococcus</taxon>
    </lineage>
</organism>
<dbReference type="InterPro" id="IPR003593">
    <property type="entry name" value="AAA+_ATPase"/>
</dbReference>
<dbReference type="EC" id="7.-.-.-" evidence="8"/>
<keyword evidence="13" id="KW-1185">Reference proteome</keyword>
<comment type="function">
    <text evidence="8">ATP-binding (A) component of a common energy-coupling factor (ECF) ABC-transporter complex.</text>
</comment>
<accession>A0A0X8FF74</accession>
<keyword evidence="6" id="KW-1278">Translocase</keyword>
<dbReference type="SUPFAM" id="SSF52540">
    <property type="entry name" value="P-loop containing nucleoside triphosphate hydrolases"/>
    <property type="match status" value="1"/>
</dbReference>
<dbReference type="GO" id="GO:0042626">
    <property type="term" value="F:ATPase-coupled transmembrane transporter activity"/>
    <property type="evidence" value="ECO:0007669"/>
    <property type="project" value="TreeGrafter"/>
</dbReference>
<dbReference type="PROSITE" id="PS50893">
    <property type="entry name" value="ABC_TRANSPORTER_2"/>
    <property type="match status" value="1"/>
</dbReference>
<dbReference type="AlphaFoldDB" id="A0A0X8FF74"/>
<name>A0A0X8FF74_9LACT</name>
<dbReference type="InterPro" id="IPR015856">
    <property type="entry name" value="ABC_transpr_CbiO/EcfA_su"/>
</dbReference>
<dbReference type="GeneID" id="35768414"/>
<dbReference type="Pfam" id="PF00005">
    <property type="entry name" value="ABC_tran"/>
    <property type="match status" value="1"/>
</dbReference>
<dbReference type="SMART" id="SM00382">
    <property type="entry name" value="AAA"/>
    <property type="match status" value="1"/>
</dbReference>
<keyword evidence="5 8" id="KW-0067">ATP-binding</keyword>
<dbReference type="GO" id="GO:0005524">
    <property type="term" value="F:ATP binding"/>
    <property type="evidence" value="ECO:0007669"/>
    <property type="project" value="UniProtKB-UniRule"/>
</dbReference>
<evidence type="ECO:0000259" key="9">
    <source>
        <dbReference type="PROSITE" id="PS50893"/>
    </source>
</evidence>
<evidence type="ECO:0000256" key="1">
    <source>
        <dbReference type="ARBA" id="ARBA00004202"/>
    </source>
</evidence>
<evidence type="ECO:0000313" key="11">
    <source>
        <dbReference type="EMBL" id="QPS02089.1"/>
    </source>
</evidence>
<feature type="domain" description="ABC transporter" evidence="9">
    <location>
        <begin position="3"/>
        <end position="246"/>
    </location>
</feature>
<keyword evidence="4 8" id="KW-0547">Nucleotide-binding</keyword>
<evidence type="ECO:0000256" key="6">
    <source>
        <dbReference type="ARBA" id="ARBA00022967"/>
    </source>
</evidence>
<comment type="similarity">
    <text evidence="8">Belongs to the ABC transporter superfamily. Energy-coupling factor EcfA family.</text>
</comment>
<dbReference type="InterPro" id="IPR003439">
    <property type="entry name" value="ABC_transporter-like_ATP-bd"/>
</dbReference>